<sequence length="637" mass="68695">MGATIGIDLGTTNSCVSVYEGGEAKIITNKEGKNTTPSIVAFTDKGEVLVGEPAKRQAITNPEKTIYSIKRIMGLMMDEEHTKDAINKVGYKIIDRNGAAAVEIDGKTYTPQEISAKILTKLKTDAQSYLGQNVTDAVITVPAYFNDAQRKATQEAGTIAGLNVLRIINEPTAAALAYGLDKKGEEKVVVYDLGGGTFDVTVLEIGDGTFEVLSTDGNAFLGGDDFDNVIIDWLADEFKKDNGIDLREDKMAHQRLKDEAEKAKIELSSTNETEINLPFITADASGPKHLVQSLTRAKFEAMTEKLVSETLEHIKVALNDANLDSNEINEIIMVGGSTRIPKAQEVVKGYFSKELNNSVNPDEVVAAGAAIQGGVLTGDVKDILLLDVTPLSLGLETLGGVMTKLIEKGTTIPVKKSQTFSTAQDNQPAVSIVVGQGEREFIKDNKNLGQFELSDIAPAPKGQPQIEVTFDIDANGVLNVSAKDKSTGKENKITISGSSGLSDEEIEKMVNEAESNKEADKKKKEVIETKNQADSMLHQIKKSLEENKDKTLLNDDEEKAIVDAAASLEELLKNENATKEDIEKSLKELSEVSSKLMEAAMKKGQGDCASGSCGSNDKATTKKKKKEDDDIIDADVE</sequence>
<dbReference type="Gene3D" id="2.60.34.10">
    <property type="entry name" value="Substrate Binding Domain Of DNAk, Chain A, domain 1"/>
    <property type="match status" value="1"/>
</dbReference>
<dbReference type="PANTHER" id="PTHR19375">
    <property type="entry name" value="HEAT SHOCK PROTEIN 70KDA"/>
    <property type="match status" value="1"/>
</dbReference>
<feature type="coiled-coil region" evidence="3">
    <location>
        <begin position="246"/>
        <end position="273"/>
    </location>
</feature>
<dbReference type="Pfam" id="PF00012">
    <property type="entry name" value="HSP70"/>
    <property type="match status" value="1"/>
</dbReference>
<accession>A0A3B1DXT5</accession>
<dbReference type="InterPro" id="IPR018181">
    <property type="entry name" value="Heat_shock_70_CS"/>
</dbReference>
<dbReference type="InterPro" id="IPR013126">
    <property type="entry name" value="Hsp_70_fam"/>
</dbReference>
<feature type="region of interest" description="Disordered" evidence="4">
    <location>
        <begin position="601"/>
        <end position="637"/>
    </location>
</feature>
<dbReference type="NCBIfam" id="NF001413">
    <property type="entry name" value="PRK00290.1"/>
    <property type="match status" value="1"/>
</dbReference>
<dbReference type="SUPFAM" id="SSF100920">
    <property type="entry name" value="Heat shock protein 70kD (HSP70), peptide-binding domain"/>
    <property type="match status" value="1"/>
</dbReference>
<dbReference type="CDD" id="cd10234">
    <property type="entry name" value="ASKHA_NBD_HSP70_DnaK-like"/>
    <property type="match status" value="1"/>
</dbReference>
<dbReference type="NCBIfam" id="TIGR02350">
    <property type="entry name" value="prok_dnaK"/>
    <property type="match status" value="1"/>
</dbReference>
<dbReference type="GO" id="GO:0051082">
    <property type="term" value="F:unfolded protein binding"/>
    <property type="evidence" value="ECO:0007669"/>
    <property type="project" value="InterPro"/>
</dbReference>
<dbReference type="FunFam" id="3.30.420.40:FF:000004">
    <property type="entry name" value="Molecular chaperone DnaK"/>
    <property type="match status" value="1"/>
</dbReference>
<evidence type="ECO:0000256" key="2">
    <source>
        <dbReference type="ARBA" id="ARBA00022840"/>
    </source>
</evidence>
<evidence type="ECO:0000313" key="5">
    <source>
        <dbReference type="EMBL" id="VAY87799.1"/>
    </source>
</evidence>
<protein>
    <submittedName>
        <fullName evidence="5">Chaperone protein DnaK</fullName>
    </submittedName>
</protein>
<dbReference type="InterPro" id="IPR012725">
    <property type="entry name" value="Chaperone_DnaK"/>
</dbReference>
<dbReference type="FunFam" id="2.60.34.10:FF:000014">
    <property type="entry name" value="Chaperone protein DnaK HSP70"/>
    <property type="match status" value="1"/>
</dbReference>
<dbReference type="PRINTS" id="PR00301">
    <property type="entry name" value="HEATSHOCK70"/>
</dbReference>
<evidence type="ECO:0000256" key="3">
    <source>
        <dbReference type="SAM" id="Coils"/>
    </source>
</evidence>
<dbReference type="GO" id="GO:0005524">
    <property type="term" value="F:ATP binding"/>
    <property type="evidence" value="ECO:0007669"/>
    <property type="project" value="UniProtKB-KW"/>
</dbReference>
<dbReference type="FunFam" id="3.90.640.10:FF:000003">
    <property type="entry name" value="Molecular chaperone DnaK"/>
    <property type="match status" value="1"/>
</dbReference>
<gene>
    <name evidence="5" type="ORF">MNB_ARC-1_103</name>
</gene>
<dbReference type="InterPro" id="IPR029048">
    <property type="entry name" value="HSP70_C_sf"/>
</dbReference>
<keyword evidence="2" id="KW-0067">ATP-binding</keyword>
<dbReference type="HAMAP" id="MF_00332">
    <property type="entry name" value="DnaK"/>
    <property type="match status" value="1"/>
</dbReference>
<dbReference type="Gene3D" id="3.90.640.10">
    <property type="entry name" value="Actin, Chain A, domain 4"/>
    <property type="match status" value="1"/>
</dbReference>
<reference evidence="5" key="1">
    <citation type="submission" date="2018-10" db="EMBL/GenBank/DDBJ databases">
        <authorList>
            <person name="Aoki K."/>
        </authorList>
    </citation>
    <scope>NUCLEOTIDE SEQUENCE</scope>
</reference>
<dbReference type="InterPro" id="IPR029047">
    <property type="entry name" value="HSP70_peptide-bd_sf"/>
</dbReference>
<organism evidence="5">
    <name type="scientific">hydrothermal vent metagenome</name>
    <dbReference type="NCBI Taxonomy" id="652676"/>
    <lineage>
        <taxon>unclassified sequences</taxon>
        <taxon>metagenomes</taxon>
        <taxon>ecological metagenomes</taxon>
    </lineage>
</organism>
<dbReference type="SUPFAM" id="SSF53067">
    <property type="entry name" value="Actin-like ATPase domain"/>
    <property type="match status" value="2"/>
</dbReference>
<dbReference type="AlphaFoldDB" id="A0A3B1DXT5"/>
<dbReference type="FunFam" id="1.20.1270.10:FF:000001">
    <property type="entry name" value="Molecular chaperone DnaK"/>
    <property type="match status" value="1"/>
</dbReference>
<dbReference type="PROSITE" id="PS00297">
    <property type="entry name" value="HSP70_1"/>
    <property type="match status" value="1"/>
</dbReference>
<keyword evidence="1" id="KW-0547">Nucleotide-binding</keyword>
<evidence type="ECO:0000256" key="4">
    <source>
        <dbReference type="SAM" id="MobiDB-lite"/>
    </source>
</evidence>
<dbReference type="InterPro" id="IPR043129">
    <property type="entry name" value="ATPase_NBD"/>
</dbReference>
<dbReference type="Gene3D" id="3.30.420.40">
    <property type="match status" value="2"/>
</dbReference>
<keyword evidence="3" id="KW-0175">Coiled coil</keyword>
<dbReference type="PROSITE" id="PS00329">
    <property type="entry name" value="HSP70_2"/>
    <property type="match status" value="1"/>
</dbReference>
<proteinExistence type="inferred from homology"/>
<evidence type="ECO:0000256" key="1">
    <source>
        <dbReference type="ARBA" id="ARBA00022741"/>
    </source>
</evidence>
<dbReference type="EMBL" id="UOYO01000035">
    <property type="protein sequence ID" value="VAY87799.1"/>
    <property type="molecule type" value="Genomic_DNA"/>
</dbReference>
<dbReference type="GO" id="GO:0140662">
    <property type="term" value="F:ATP-dependent protein folding chaperone"/>
    <property type="evidence" value="ECO:0007669"/>
    <property type="project" value="InterPro"/>
</dbReference>
<dbReference type="SUPFAM" id="SSF100934">
    <property type="entry name" value="Heat shock protein 70kD (HSP70), C-terminal subdomain"/>
    <property type="match status" value="1"/>
</dbReference>
<dbReference type="Gene3D" id="1.20.1270.10">
    <property type="match status" value="1"/>
</dbReference>
<feature type="coiled-coil region" evidence="3">
    <location>
        <begin position="554"/>
        <end position="599"/>
    </location>
</feature>
<name>A0A3B1DXT5_9ZZZZ</name>